<protein>
    <recommendedName>
        <fullName evidence="3">Pyrrolo-quinoline quinone repeat domain-containing protein</fullName>
    </recommendedName>
</protein>
<dbReference type="KEGG" id="cfl:Cfla_0064"/>
<gene>
    <name evidence="4" type="ordered locus">Cfla_0064</name>
</gene>
<dbReference type="Pfam" id="PF13360">
    <property type="entry name" value="PQQ_2"/>
    <property type="match status" value="1"/>
</dbReference>
<dbReference type="eggNOG" id="COG1520">
    <property type="taxonomic scope" value="Bacteria"/>
</dbReference>
<feature type="region of interest" description="Disordered" evidence="1">
    <location>
        <begin position="1"/>
        <end position="28"/>
    </location>
</feature>
<dbReference type="EMBL" id="CP001964">
    <property type="protein sequence ID" value="ADG72984.1"/>
    <property type="molecule type" value="Genomic_DNA"/>
</dbReference>
<evidence type="ECO:0000259" key="3">
    <source>
        <dbReference type="Pfam" id="PF13360"/>
    </source>
</evidence>
<dbReference type="PANTHER" id="PTHR34512">
    <property type="entry name" value="CELL SURFACE PROTEIN"/>
    <property type="match status" value="1"/>
</dbReference>
<dbReference type="RefSeq" id="WP_013115318.1">
    <property type="nucleotide sequence ID" value="NC_014151.1"/>
</dbReference>
<dbReference type="InterPro" id="IPR011047">
    <property type="entry name" value="Quinoprotein_ADH-like_sf"/>
</dbReference>
<dbReference type="SUPFAM" id="SSF50998">
    <property type="entry name" value="Quinoprotein alcohol dehydrogenase-like"/>
    <property type="match status" value="1"/>
</dbReference>
<dbReference type="SMART" id="SM00564">
    <property type="entry name" value="PQQ"/>
    <property type="match status" value="5"/>
</dbReference>
<feature type="transmembrane region" description="Helical" evidence="2">
    <location>
        <begin position="34"/>
        <end position="54"/>
    </location>
</feature>
<feature type="domain" description="Pyrrolo-quinoline quinone repeat" evidence="3">
    <location>
        <begin position="327"/>
        <end position="446"/>
    </location>
</feature>
<name>D5UFM5_CELFN</name>
<dbReference type="InterPro" id="IPR015943">
    <property type="entry name" value="WD40/YVTN_repeat-like_dom_sf"/>
</dbReference>
<proteinExistence type="predicted"/>
<reference evidence="4 5" key="1">
    <citation type="journal article" date="2010" name="Stand. Genomic Sci.">
        <title>Complete genome sequence of Cellulomonas flavigena type strain (134).</title>
        <authorList>
            <person name="Abt B."/>
            <person name="Foster B."/>
            <person name="Lapidus A."/>
            <person name="Clum A."/>
            <person name="Sun H."/>
            <person name="Pukall R."/>
            <person name="Lucas S."/>
            <person name="Glavina Del Rio T."/>
            <person name="Nolan M."/>
            <person name="Tice H."/>
            <person name="Cheng J.F."/>
            <person name="Pitluck S."/>
            <person name="Liolios K."/>
            <person name="Ivanova N."/>
            <person name="Mavromatis K."/>
            <person name="Ovchinnikova G."/>
            <person name="Pati A."/>
            <person name="Goodwin L."/>
            <person name="Chen A."/>
            <person name="Palaniappan K."/>
            <person name="Land M."/>
            <person name="Hauser L."/>
            <person name="Chang Y.J."/>
            <person name="Jeffries C.D."/>
            <person name="Rohde M."/>
            <person name="Goker M."/>
            <person name="Woyke T."/>
            <person name="Bristow J."/>
            <person name="Eisen J.A."/>
            <person name="Markowitz V."/>
            <person name="Hugenholtz P."/>
            <person name="Kyrpides N.C."/>
            <person name="Klenk H.P."/>
        </authorList>
    </citation>
    <scope>NUCLEOTIDE SEQUENCE [LARGE SCALE GENOMIC DNA]</scope>
    <source>
        <strain evidence="5">ATCC 482 / DSM 20109 / BCRC 11376 / JCM 18109 / NBRC 3775 / NCIMB 8073 / NRS 134</strain>
    </source>
</reference>
<keyword evidence="5" id="KW-1185">Reference proteome</keyword>
<keyword evidence="2" id="KW-0472">Membrane</keyword>
<sequence>MPRARRVDVELGDLTPVGATDPADAPHPGGRRRWWWWLAVPVAAVLALVGGQLVTDQRERTRLGALAALPGVVAPLDGPPEVAWQPDRGTLVGGAVRVGPVLVARHVADDGGALLVGLDATTGERRWELDVVGEPAPAPPWWPDTGGCAAVPDGSGHVACLLTADDAGTDRPPAPRLVVVDAADGTVQVDRELPAWVQWPTLRGDDVLLVGDVDGTLHVASQGLRDGTEHWSTTAEGSGAGTTAAAALLDDGTLAVARGGAVTLVSTDGAVLRTVGDAPQGGLTGQVATRGVVVSRTLGAVLVGSGSTTTVVTPTGEVRLDGSAAPVVVDDGSVPGLVLTRTPGLQAWDARDGSPRWGAPVVDAQDVTVLEGRVHVGTSAAVVTFDGATGEELWRVARPTASGTPLTDGRHLLVLARQGGRHTTPYDLVALHVADGSEAWRVPLPPQTWLTAAAGLLVAVSYDTDALTETHRVLR</sequence>
<dbReference type="PANTHER" id="PTHR34512:SF30">
    <property type="entry name" value="OUTER MEMBRANE PROTEIN ASSEMBLY FACTOR BAMB"/>
    <property type="match status" value="1"/>
</dbReference>
<dbReference type="STRING" id="446466.Cfla_0064"/>
<evidence type="ECO:0000313" key="4">
    <source>
        <dbReference type="EMBL" id="ADG72984.1"/>
    </source>
</evidence>
<evidence type="ECO:0000256" key="1">
    <source>
        <dbReference type="SAM" id="MobiDB-lite"/>
    </source>
</evidence>
<dbReference type="InterPro" id="IPR018391">
    <property type="entry name" value="PQQ_b-propeller_rpt"/>
</dbReference>
<organism evidence="4 5">
    <name type="scientific">Cellulomonas flavigena (strain ATCC 482 / DSM 20109 / BCRC 11376 / JCM 18109 / NBRC 3775 / NCIMB 8073 / NRS 134)</name>
    <dbReference type="NCBI Taxonomy" id="446466"/>
    <lineage>
        <taxon>Bacteria</taxon>
        <taxon>Bacillati</taxon>
        <taxon>Actinomycetota</taxon>
        <taxon>Actinomycetes</taxon>
        <taxon>Micrococcales</taxon>
        <taxon>Cellulomonadaceae</taxon>
        <taxon>Cellulomonas</taxon>
    </lineage>
</organism>
<keyword evidence="2" id="KW-0812">Transmembrane</keyword>
<dbReference type="HOGENOM" id="CLU_567061_0_0_11"/>
<evidence type="ECO:0000313" key="5">
    <source>
        <dbReference type="Proteomes" id="UP000000849"/>
    </source>
</evidence>
<dbReference type="Proteomes" id="UP000000849">
    <property type="component" value="Chromosome"/>
</dbReference>
<accession>D5UFM5</accession>
<dbReference type="Gene3D" id="2.130.10.10">
    <property type="entry name" value="YVTN repeat-like/Quinoprotein amine dehydrogenase"/>
    <property type="match status" value="1"/>
</dbReference>
<dbReference type="AlphaFoldDB" id="D5UFM5"/>
<evidence type="ECO:0000256" key="2">
    <source>
        <dbReference type="SAM" id="Phobius"/>
    </source>
</evidence>
<keyword evidence="2" id="KW-1133">Transmembrane helix</keyword>
<dbReference type="InterPro" id="IPR002372">
    <property type="entry name" value="PQQ_rpt_dom"/>
</dbReference>